<dbReference type="Proteomes" id="UP000813462">
    <property type="component" value="Unassembled WGS sequence"/>
</dbReference>
<feature type="transmembrane region" description="Helical" evidence="2">
    <location>
        <begin position="7"/>
        <end position="24"/>
    </location>
</feature>
<feature type="region of interest" description="Disordered" evidence="1">
    <location>
        <begin position="79"/>
        <end position="111"/>
    </location>
</feature>
<dbReference type="InterPro" id="IPR044700">
    <property type="entry name" value="PIP2/PIPL1"/>
</dbReference>
<dbReference type="PANTHER" id="PTHR34663">
    <property type="entry name" value="OS06G0637400 PROTEIN"/>
    <property type="match status" value="1"/>
</dbReference>
<feature type="transmembrane region" description="Helical" evidence="2">
    <location>
        <begin position="30"/>
        <end position="50"/>
    </location>
</feature>
<keyword evidence="2" id="KW-1133">Transmembrane helix</keyword>
<protein>
    <recommendedName>
        <fullName evidence="5">Transmembrane protein</fullName>
    </recommendedName>
</protein>
<dbReference type="AlphaFoldDB" id="A0A978V700"/>
<evidence type="ECO:0000256" key="2">
    <source>
        <dbReference type="SAM" id="Phobius"/>
    </source>
</evidence>
<evidence type="ECO:0000313" key="4">
    <source>
        <dbReference type="Proteomes" id="UP000813462"/>
    </source>
</evidence>
<comment type="caution">
    <text evidence="3">The sequence shown here is derived from an EMBL/GenBank/DDBJ whole genome shotgun (WGS) entry which is preliminary data.</text>
</comment>
<keyword evidence="2" id="KW-0812">Transmembrane</keyword>
<reference evidence="3" key="1">
    <citation type="journal article" date="2021" name="Front. Plant Sci.">
        <title>Chromosome-Scale Genome Assembly for Chinese Sour Jujube and Insights Into Its Genome Evolution and Domestication Signature.</title>
        <authorList>
            <person name="Shen L.-Y."/>
            <person name="Luo H."/>
            <person name="Wang X.-L."/>
            <person name="Wang X.-M."/>
            <person name="Qiu X.-J."/>
            <person name="Liu H."/>
            <person name="Zhou S.-S."/>
            <person name="Jia K.-H."/>
            <person name="Nie S."/>
            <person name="Bao Y.-T."/>
            <person name="Zhang R.-G."/>
            <person name="Yun Q.-Z."/>
            <person name="Chai Y.-H."/>
            <person name="Lu J.-Y."/>
            <person name="Li Y."/>
            <person name="Zhao S.-W."/>
            <person name="Mao J.-F."/>
            <person name="Jia S.-G."/>
            <person name="Mao Y.-M."/>
        </authorList>
    </citation>
    <scope>NUCLEOTIDE SEQUENCE</scope>
    <source>
        <strain evidence="3">AT0</strain>
        <tissue evidence="3">Leaf</tissue>
    </source>
</reference>
<evidence type="ECO:0000313" key="3">
    <source>
        <dbReference type="EMBL" id="KAH7523685.1"/>
    </source>
</evidence>
<keyword evidence="2" id="KW-0472">Membrane</keyword>
<dbReference type="GO" id="GO:0050793">
    <property type="term" value="P:regulation of developmental process"/>
    <property type="evidence" value="ECO:0007669"/>
    <property type="project" value="InterPro"/>
</dbReference>
<sequence>MLGPSVIFCLSHAVFVFLVYFPFGSYDLNLKPLICIFITVLVLLSSLISVSEARPLNLNGGTDIFFDGLYIEGIKAGSSGPSPGGKGHSFTNAQTLGGIKNSGPSPGGGGH</sequence>
<dbReference type="PANTHER" id="PTHR34663:SF11">
    <property type="entry name" value="DERMOKINE-LIKE"/>
    <property type="match status" value="1"/>
</dbReference>
<proteinExistence type="predicted"/>
<name>A0A978V700_ZIZJJ</name>
<dbReference type="EMBL" id="JAEACU010000006">
    <property type="protein sequence ID" value="KAH7523685.1"/>
    <property type="molecule type" value="Genomic_DNA"/>
</dbReference>
<dbReference type="GO" id="GO:0045087">
    <property type="term" value="P:innate immune response"/>
    <property type="evidence" value="ECO:0007669"/>
    <property type="project" value="InterPro"/>
</dbReference>
<evidence type="ECO:0008006" key="5">
    <source>
        <dbReference type="Google" id="ProtNLM"/>
    </source>
</evidence>
<gene>
    <name evidence="3" type="ORF">FEM48_Zijuj06G0038000</name>
</gene>
<accession>A0A978V700</accession>
<evidence type="ECO:0000256" key="1">
    <source>
        <dbReference type="SAM" id="MobiDB-lite"/>
    </source>
</evidence>
<organism evidence="3 4">
    <name type="scientific">Ziziphus jujuba var. spinosa</name>
    <dbReference type="NCBI Taxonomy" id="714518"/>
    <lineage>
        <taxon>Eukaryota</taxon>
        <taxon>Viridiplantae</taxon>
        <taxon>Streptophyta</taxon>
        <taxon>Embryophyta</taxon>
        <taxon>Tracheophyta</taxon>
        <taxon>Spermatophyta</taxon>
        <taxon>Magnoliopsida</taxon>
        <taxon>eudicotyledons</taxon>
        <taxon>Gunneridae</taxon>
        <taxon>Pentapetalae</taxon>
        <taxon>rosids</taxon>
        <taxon>fabids</taxon>
        <taxon>Rosales</taxon>
        <taxon>Rhamnaceae</taxon>
        <taxon>Paliureae</taxon>
        <taxon>Ziziphus</taxon>
    </lineage>
</organism>